<feature type="transmembrane region" description="Helical" evidence="6">
    <location>
        <begin position="229"/>
        <end position="248"/>
    </location>
</feature>
<keyword evidence="4 6" id="KW-1133">Transmembrane helix</keyword>
<gene>
    <name evidence="7" type="ORF">ABR60_00100</name>
</gene>
<proteinExistence type="inferred from homology"/>
<protein>
    <recommendedName>
        <fullName evidence="6">Probable membrane transporter protein</fullName>
    </recommendedName>
</protein>
<dbReference type="InterPro" id="IPR002781">
    <property type="entry name" value="TM_pro_TauE-like"/>
</dbReference>
<evidence type="ECO:0000313" key="8">
    <source>
        <dbReference type="Proteomes" id="UP000053941"/>
    </source>
</evidence>
<organism evidence="7 8">
    <name type="scientific">Actinobacteria bacterium BACL2 MAG-120802-bin41</name>
    <dbReference type="NCBI Taxonomy" id="1655568"/>
    <lineage>
        <taxon>Bacteria</taxon>
        <taxon>Bacillati</taxon>
        <taxon>Actinomycetota</taxon>
        <taxon>Actinomycetes</taxon>
        <taxon>Actinomycetes incertae sedis</taxon>
        <taxon>ac1 cluster</taxon>
    </lineage>
</organism>
<evidence type="ECO:0000256" key="1">
    <source>
        <dbReference type="ARBA" id="ARBA00004141"/>
    </source>
</evidence>
<comment type="caution">
    <text evidence="7">The sequence shown here is derived from an EMBL/GenBank/DDBJ whole genome shotgun (WGS) entry which is preliminary data.</text>
</comment>
<dbReference type="AlphaFoldDB" id="A0A0R2NWX7"/>
<dbReference type="PANTHER" id="PTHR43701">
    <property type="entry name" value="MEMBRANE TRANSPORTER PROTEIN MJ0441-RELATED"/>
    <property type="match status" value="1"/>
</dbReference>
<keyword evidence="6" id="KW-1003">Cell membrane</keyword>
<sequence length="249" mass="26316">MEIALAILTGIAIGSVLGYVGAGGSMLAVPALIYIFGFNPVQATTASLIVVFVGAASGALPKLKKNEILVKESLVIWAIGLTTNFTGAYFLPQIPESAILTGFALVLVVAGFSMLLPGAKQSSERKISPLALIAISLIIGAITGLFGIGGGFLAIPILILFYNIAPAKAAGTSLFIITINTLTGFIAHFRHWDEINWSIPIIMALMALFVSRWASHHSSKISPITLKRAFAILVFAIAAFTLIETWFIS</sequence>
<evidence type="ECO:0000256" key="2">
    <source>
        <dbReference type="ARBA" id="ARBA00009142"/>
    </source>
</evidence>
<feature type="transmembrane region" description="Helical" evidence="6">
    <location>
        <begin position="195"/>
        <end position="214"/>
    </location>
</feature>
<dbReference type="GO" id="GO:0005886">
    <property type="term" value="C:plasma membrane"/>
    <property type="evidence" value="ECO:0007669"/>
    <property type="project" value="UniProtKB-SubCell"/>
</dbReference>
<evidence type="ECO:0000256" key="3">
    <source>
        <dbReference type="ARBA" id="ARBA00022692"/>
    </source>
</evidence>
<dbReference type="EMBL" id="LIAS01000138">
    <property type="protein sequence ID" value="KRO30358.1"/>
    <property type="molecule type" value="Genomic_DNA"/>
</dbReference>
<reference evidence="7 8" key="1">
    <citation type="submission" date="2015-10" db="EMBL/GenBank/DDBJ databases">
        <title>Metagenome-Assembled Genomes uncover a global brackish microbiome.</title>
        <authorList>
            <person name="Hugerth L.W."/>
            <person name="Larsson J."/>
            <person name="Alneberg J."/>
            <person name="Lindh M.V."/>
            <person name="Legrand C."/>
            <person name="Pinhassi J."/>
            <person name="Andersson A.F."/>
        </authorList>
    </citation>
    <scope>NUCLEOTIDE SEQUENCE [LARGE SCALE GENOMIC DNA]</scope>
    <source>
        <strain evidence="7">BACL2 MAG-120802-bin41</strain>
    </source>
</reference>
<comment type="similarity">
    <text evidence="2 6">Belongs to the 4-toluene sulfonate uptake permease (TSUP) (TC 2.A.102) family.</text>
</comment>
<evidence type="ECO:0000313" key="7">
    <source>
        <dbReference type="EMBL" id="KRO30358.1"/>
    </source>
</evidence>
<evidence type="ECO:0000256" key="5">
    <source>
        <dbReference type="ARBA" id="ARBA00023136"/>
    </source>
</evidence>
<dbReference type="PANTHER" id="PTHR43701:SF2">
    <property type="entry name" value="MEMBRANE TRANSPORTER PROTEIN YJNA-RELATED"/>
    <property type="match status" value="1"/>
</dbReference>
<feature type="transmembrane region" description="Helical" evidence="6">
    <location>
        <begin position="98"/>
        <end position="118"/>
    </location>
</feature>
<feature type="transmembrane region" description="Helical" evidence="6">
    <location>
        <begin position="74"/>
        <end position="92"/>
    </location>
</feature>
<evidence type="ECO:0000256" key="6">
    <source>
        <dbReference type="RuleBase" id="RU363041"/>
    </source>
</evidence>
<comment type="subcellular location">
    <subcellularLocation>
        <location evidence="6">Cell membrane</location>
        <topology evidence="6">Multi-pass membrane protein</topology>
    </subcellularLocation>
    <subcellularLocation>
        <location evidence="1">Membrane</location>
        <topology evidence="1">Multi-pass membrane protein</topology>
    </subcellularLocation>
</comment>
<keyword evidence="3 6" id="KW-0812">Transmembrane</keyword>
<keyword evidence="5 6" id="KW-0472">Membrane</keyword>
<feature type="transmembrane region" description="Helical" evidence="6">
    <location>
        <begin position="169"/>
        <end position="188"/>
    </location>
</feature>
<feature type="transmembrane region" description="Helical" evidence="6">
    <location>
        <begin position="28"/>
        <end position="53"/>
    </location>
</feature>
<feature type="transmembrane region" description="Helical" evidence="6">
    <location>
        <begin position="130"/>
        <end position="163"/>
    </location>
</feature>
<dbReference type="Proteomes" id="UP000053941">
    <property type="component" value="Unassembled WGS sequence"/>
</dbReference>
<dbReference type="Pfam" id="PF01925">
    <property type="entry name" value="TauE"/>
    <property type="match status" value="1"/>
</dbReference>
<dbReference type="InterPro" id="IPR051598">
    <property type="entry name" value="TSUP/Inactive_protease-like"/>
</dbReference>
<name>A0A0R2NWX7_9ACTN</name>
<evidence type="ECO:0000256" key="4">
    <source>
        <dbReference type="ARBA" id="ARBA00022989"/>
    </source>
</evidence>
<accession>A0A0R2NWX7</accession>